<feature type="transmembrane region" description="Helical" evidence="1">
    <location>
        <begin position="111"/>
        <end position="135"/>
    </location>
</feature>
<gene>
    <name evidence="2" type="ORF">H4W29_002224</name>
</gene>
<proteinExistence type="predicted"/>
<accession>A0ABR9IPH3</accession>
<dbReference type="EMBL" id="JADBEC010000001">
    <property type="protein sequence ID" value="MBE1505043.1"/>
    <property type="molecule type" value="Genomic_DNA"/>
</dbReference>
<name>A0ABR9IPH3_RHIVS</name>
<keyword evidence="1" id="KW-1133">Transmembrane helix</keyword>
<keyword evidence="3" id="KW-1185">Reference proteome</keyword>
<feature type="transmembrane region" description="Helical" evidence="1">
    <location>
        <begin position="147"/>
        <end position="167"/>
    </location>
</feature>
<feature type="transmembrane region" description="Helical" evidence="1">
    <location>
        <begin position="13"/>
        <end position="36"/>
    </location>
</feature>
<evidence type="ECO:0000256" key="1">
    <source>
        <dbReference type="SAM" id="Phobius"/>
    </source>
</evidence>
<dbReference type="InterPro" id="IPR021329">
    <property type="entry name" value="DUF2938"/>
</dbReference>
<protein>
    <recommendedName>
        <fullName evidence="4">DUF2938 domain-containing protein</fullName>
    </recommendedName>
</protein>
<organism evidence="2 3">
    <name type="scientific">Rhizobium viscosum</name>
    <name type="common">Arthrobacter viscosus</name>
    <dbReference type="NCBI Taxonomy" id="1673"/>
    <lineage>
        <taxon>Bacteria</taxon>
        <taxon>Pseudomonadati</taxon>
        <taxon>Pseudomonadota</taxon>
        <taxon>Alphaproteobacteria</taxon>
        <taxon>Hyphomicrobiales</taxon>
        <taxon>Rhizobiaceae</taxon>
        <taxon>Rhizobium/Agrobacterium group</taxon>
        <taxon>Rhizobium</taxon>
    </lineage>
</organism>
<comment type="caution">
    <text evidence="2">The sequence shown here is derived from an EMBL/GenBank/DDBJ whole genome shotgun (WGS) entry which is preliminary data.</text>
</comment>
<keyword evidence="1" id="KW-0472">Membrane</keyword>
<feature type="transmembrane region" description="Helical" evidence="1">
    <location>
        <begin position="84"/>
        <end position="105"/>
    </location>
</feature>
<evidence type="ECO:0000313" key="3">
    <source>
        <dbReference type="Proteomes" id="UP000620262"/>
    </source>
</evidence>
<keyword evidence="1" id="KW-0812">Transmembrane</keyword>
<sequence>MPAHSAGSDMFDIIWRSVVIGIGATILMDLWAILLAKLGVTSSPNWAPAGRWFWHLGKGKVFHDNITDAAPYANELALGWIGHYVVGILYGILLAIFVGPAWFAAPTFLPAWILGIVTVGAGWFLMQPGLGLGWAASKTSNPTKVRVLNLLAHTVFGFGLYATALIIR</sequence>
<reference evidence="2 3" key="1">
    <citation type="submission" date="2020-10" db="EMBL/GenBank/DDBJ databases">
        <title>Sequencing the genomes of 1000 actinobacteria strains.</title>
        <authorList>
            <person name="Klenk H.-P."/>
        </authorList>
    </citation>
    <scope>NUCLEOTIDE SEQUENCE [LARGE SCALE GENOMIC DNA]</scope>
    <source>
        <strain evidence="2 3">DSM 7307</strain>
    </source>
</reference>
<evidence type="ECO:0000313" key="2">
    <source>
        <dbReference type="EMBL" id="MBE1505043.1"/>
    </source>
</evidence>
<dbReference type="Pfam" id="PF11158">
    <property type="entry name" value="DUF2938"/>
    <property type="match status" value="1"/>
</dbReference>
<evidence type="ECO:0008006" key="4">
    <source>
        <dbReference type="Google" id="ProtNLM"/>
    </source>
</evidence>
<dbReference type="Proteomes" id="UP000620262">
    <property type="component" value="Unassembled WGS sequence"/>
</dbReference>